<evidence type="ECO:0000256" key="2">
    <source>
        <dbReference type="ARBA" id="ARBA00004496"/>
    </source>
</evidence>
<organism evidence="12 13">
    <name type="scientific">Pleionea litopenaei</name>
    <dbReference type="NCBI Taxonomy" id="3070815"/>
    <lineage>
        <taxon>Bacteria</taxon>
        <taxon>Pseudomonadati</taxon>
        <taxon>Pseudomonadota</taxon>
        <taxon>Gammaproteobacteria</taxon>
        <taxon>Oceanospirillales</taxon>
        <taxon>Pleioneaceae</taxon>
        <taxon>Pleionea</taxon>
    </lineage>
</organism>
<dbReference type="GO" id="GO:0042026">
    <property type="term" value="P:protein refolding"/>
    <property type="evidence" value="ECO:0007669"/>
    <property type="project" value="UniProtKB-ARBA"/>
</dbReference>
<comment type="subcellular location">
    <subcellularLocation>
        <location evidence="2">Cytoplasm</location>
    </subcellularLocation>
</comment>
<reference evidence="12 13" key="1">
    <citation type="submission" date="2023-08" db="EMBL/GenBank/DDBJ databases">
        <title>Pleionea litopenaei sp. nov., isolated from stomach of juvenile Litopenaeus vannamei.</title>
        <authorList>
            <person name="Rho A.M."/>
            <person name="Hwang C.Y."/>
        </authorList>
    </citation>
    <scope>NUCLEOTIDE SEQUENCE [LARGE SCALE GENOMIC DNA]</scope>
    <source>
        <strain evidence="12 13">HL-JVS1</strain>
    </source>
</reference>
<keyword evidence="7 9" id="KW-0413">Isomerase</keyword>
<evidence type="ECO:0000256" key="10">
    <source>
        <dbReference type="RuleBase" id="RU003915"/>
    </source>
</evidence>
<comment type="function">
    <text evidence="8">Also involved in hydrogenase metallocenter assembly, probably by participating in the nickel insertion step. This function in hydrogenase biosynthesis requires chaperone activity and the presence of the metal-binding domain, but not PPIase activity.</text>
</comment>
<evidence type="ECO:0000313" key="12">
    <source>
        <dbReference type="EMBL" id="WMS88396.1"/>
    </source>
</evidence>
<dbReference type="GO" id="GO:0005737">
    <property type="term" value="C:cytoplasm"/>
    <property type="evidence" value="ECO:0007669"/>
    <property type="project" value="UniProtKB-SubCell"/>
</dbReference>
<comment type="similarity">
    <text evidence="3 10">Belongs to the FKBP-type PPIase family.</text>
</comment>
<evidence type="ECO:0000259" key="11">
    <source>
        <dbReference type="PROSITE" id="PS50059"/>
    </source>
</evidence>
<dbReference type="PROSITE" id="PS50059">
    <property type="entry name" value="FKBP_PPIASE"/>
    <property type="match status" value="1"/>
</dbReference>
<feature type="domain" description="PPIase FKBP-type" evidence="11">
    <location>
        <begin position="6"/>
        <end position="95"/>
    </location>
</feature>
<gene>
    <name evidence="12" type="primary">slyD</name>
    <name evidence="12" type="ORF">Q9312_05645</name>
</gene>
<dbReference type="EMBL" id="CP133548">
    <property type="protein sequence ID" value="WMS88396.1"/>
    <property type="molecule type" value="Genomic_DNA"/>
</dbReference>
<proteinExistence type="inferred from homology"/>
<evidence type="ECO:0000256" key="9">
    <source>
        <dbReference type="PROSITE-ProRule" id="PRU00277"/>
    </source>
</evidence>
<dbReference type="NCBIfam" id="NF008008">
    <property type="entry name" value="PRK10737.1"/>
    <property type="match status" value="1"/>
</dbReference>
<evidence type="ECO:0000313" key="13">
    <source>
        <dbReference type="Proteomes" id="UP001239782"/>
    </source>
</evidence>
<evidence type="ECO:0000256" key="7">
    <source>
        <dbReference type="ARBA" id="ARBA00023235"/>
    </source>
</evidence>
<evidence type="ECO:0000256" key="5">
    <source>
        <dbReference type="ARBA" id="ARBA00023110"/>
    </source>
</evidence>
<evidence type="ECO:0000256" key="3">
    <source>
        <dbReference type="ARBA" id="ARBA00006577"/>
    </source>
</evidence>
<dbReference type="Pfam" id="PF00254">
    <property type="entry name" value="FKBP_C"/>
    <property type="match status" value="1"/>
</dbReference>
<dbReference type="RefSeq" id="WP_309203610.1">
    <property type="nucleotide sequence ID" value="NZ_CP133548.1"/>
</dbReference>
<protein>
    <recommendedName>
        <fullName evidence="10">Peptidyl-prolyl cis-trans isomerase</fullName>
        <ecNumber evidence="10">5.2.1.8</ecNumber>
    </recommendedName>
</protein>
<name>A0AA51RVH1_9GAMM</name>
<keyword evidence="13" id="KW-1185">Reference proteome</keyword>
<dbReference type="KEGG" id="plei:Q9312_05645"/>
<dbReference type="GO" id="GO:0003755">
    <property type="term" value="F:peptidyl-prolyl cis-trans isomerase activity"/>
    <property type="evidence" value="ECO:0007669"/>
    <property type="project" value="UniProtKB-UniRule"/>
</dbReference>
<sequence length="160" mass="17355">MTITKDKVVSMHYTVKNTSGDVIDTSEGRDPLMYMQGHRNIIPGLENALEGKAAGDKVEATIEPAQAYGEVVEELIQEVPRSAFEGVETLEVGMNFQAQSEQGPVNVVITKVEDDKVTVDGNHPLAGQTLEFNVEVVEIRDATEEEIAHGHAHGVGGHQH</sequence>
<dbReference type="InterPro" id="IPR046357">
    <property type="entry name" value="PPIase_dom_sf"/>
</dbReference>
<dbReference type="EC" id="5.2.1.8" evidence="10"/>
<keyword evidence="4" id="KW-0963">Cytoplasm</keyword>
<evidence type="ECO:0000256" key="6">
    <source>
        <dbReference type="ARBA" id="ARBA00023186"/>
    </source>
</evidence>
<accession>A0AA51RVH1</accession>
<comment type="catalytic activity">
    <reaction evidence="1 9 10">
        <text>[protein]-peptidylproline (omega=180) = [protein]-peptidylproline (omega=0)</text>
        <dbReference type="Rhea" id="RHEA:16237"/>
        <dbReference type="Rhea" id="RHEA-COMP:10747"/>
        <dbReference type="Rhea" id="RHEA-COMP:10748"/>
        <dbReference type="ChEBI" id="CHEBI:83833"/>
        <dbReference type="ChEBI" id="CHEBI:83834"/>
        <dbReference type="EC" id="5.2.1.8"/>
    </reaction>
</comment>
<dbReference type="SUPFAM" id="SSF54534">
    <property type="entry name" value="FKBP-like"/>
    <property type="match status" value="1"/>
</dbReference>
<evidence type="ECO:0000256" key="4">
    <source>
        <dbReference type="ARBA" id="ARBA00022490"/>
    </source>
</evidence>
<dbReference type="AlphaFoldDB" id="A0AA51RVH1"/>
<dbReference type="PANTHER" id="PTHR47861:SF3">
    <property type="entry name" value="FKBP-TYPE PEPTIDYL-PROLYL CIS-TRANS ISOMERASE SLYD"/>
    <property type="match status" value="1"/>
</dbReference>
<keyword evidence="6" id="KW-0143">Chaperone</keyword>
<dbReference type="Proteomes" id="UP001239782">
    <property type="component" value="Chromosome"/>
</dbReference>
<dbReference type="InterPro" id="IPR001179">
    <property type="entry name" value="PPIase_FKBP_dom"/>
</dbReference>
<evidence type="ECO:0000256" key="1">
    <source>
        <dbReference type="ARBA" id="ARBA00000971"/>
    </source>
</evidence>
<dbReference type="Gene3D" id="3.10.50.40">
    <property type="match status" value="1"/>
</dbReference>
<keyword evidence="5 9" id="KW-0697">Rotamase</keyword>
<dbReference type="PANTHER" id="PTHR47861">
    <property type="entry name" value="FKBP-TYPE PEPTIDYL-PROLYL CIS-TRANS ISOMERASE SLYD"/>
    <property type="match status" value="1"/>
</dbReference>
<evidence type="ECO:0000256" key="8">
    <source>
        <dbReference type="ARBA" id="ARBA00037071"/>
    </source>
</evidence>